<reference evidence="7" key="1">
    <citation type="submission" date="2019-03" db="EMBL/GenBank/DDBJ databases">
        <title>Complete genome of Methylacidiphilum kamchatkense Kam1.</title>
        <authorList>
            <person name="Kruse T."/>
            <person name="Murarilal Ratnadevi C."/>
            <person name="Erikstad H.-A."/>
            <person name="Birkeland N.-K."/>
        </authorList>
    </citation>
    <scope>NUCLEOTIDE SEQUENCE [LARGE SCALE GENOMIC DNA]</scope>
    <source>
        <strain evidence="7">kam1</strain>
    </source>
</reference>
<evidence type="ECO:0000313" key="7">
    <source>
        <dbReference type="Proteomes" id="UP000315925"/>
    </source>
</evidence>
<evidence type="ECO:0000313" key="6">
    <source>
        <dbReference type="EMBL" id="QDQ43006.1"/>
    </source>
</evidence>
<feature type="transmembrane region" description="Helical" evidence="5">
    <location>
        <begin position="242"/>
        <end position="259"/>
    </location>
</feature>
<organism evidence="6 7">
    <name type="scientific">Methylacidiphilum kamchatkense Kam1</name>
    <dbReference type="NCBI Taxonomy" id="1202785"/>
    <lineage>
        <taxon>Bacteria</taxon>
        <taxon>Pseudomonadati</taxon>
        <taxon>Verrucomicrobiota</taxon>
        <taxon>Methylacidiphilae</taxon>
        <taxon>Methylacidiphilales</taxon>
        <taxon>Methylacidiphilaceae</taxon>
        <taxon>Methylacidiphilum (ex Ratnadevi et al. 2023)</taxon>
    </lineage>
</organism>
<feature type="transmembrane region" description="Helical" evidence="5">
    <location>
        <begin position="159"/>
        <end position="179"/>
    </location>
</feature>
<evidence type="ECO:0000256" key="1">
    <source>
        <dbReference type="ARBA" id="ARBA00004141"/>
    </source>
</evidence>
<dbReference type="RefSeq" id="WP_143958377.1">
    <property type="nucleotide sequence ID" value="NZ_CP037899.1"/>
</dbReference>
<feature type="transmembrane region" description="Helical" evidence="5">
    <location>
        <begin position="23"/>
        <end position="41"/>
    </location>
</feature>
<dbReference type="PANTHER" id="PTHR10361:SF28">
    <property type="entry name" value="P3 PROTEIN-RELATED"/>
    <property type="match status" value="1"/>
</dbReference>
<dbReference type="GO" id="GO:0016020">
    <property type="term" value="C:membrane"/>
    <property type="evidence" value="ECO:0007669"/>
    <property type="project" value="UniProtKB-SubCell"/>
</dbReference>
<dbReference type="Proteomes" id="UP000315925">
    <property type="component" value="Chromosome"/>
</dbReference>
<dbReference type="KEGG" id="mkc:kam1_1792"/>
<evidence type="ECO:0000256" key="3">
    <source>
        <dbReference type="ARBA" id="ARBA00022989"/>
    </source>
</evidence>
<dbReference type="InterPro" id="IPR038770">
    <property type="entry name" value="Na+/solute_symporter_sf"/>
</dbReference>
<dbReference type="EMBL" id="CP037899">
    <property type="protein sequence ID" value="QDQ43006.1"/>
    <property type="molecule type" value="Genomic_DNA"/>
</dbReference>
<evidence type="ECO:0000256" key="4">
    <source>
        <dbReference type="ARBA" id="ARBA00023136"/>
    </source>
</evidence>
<evidence type="ECO:0000256" key="2">
    <source>
        <dbReference type="ARBA" id="ARBA00022692"/>
    </source>
</evidence>
<feature type="transmembrane region" description="Helical" evidence="5">
    <location>
        <begin position="91"/>
        <end position="116"/>
    </location>
</feature>
<dbReference type="PANTHER" id="PTHR10361">
    <property type="entry name" value="SODIUM-BILE ACID COTRANSPORTER"/>
    <property type="match status" value="1"/>
</dbReference>
<dbReference type="Pfam" id="PF01758">
    <property type="entry name" value="SBF"/>
    <property type="match status" value="1"/>
</dbReference>
<name>A0A516TP36_9BACT</name>
<evidence type="ECO:0000256" key="5">
    <source>
        <dbReference type="SAM" id="Phobius"/>
    </source>
</evidence>
<accession>A0A516TP36</accession>
<feature type="transmembrane region" description="Helical" evidence="5">
    <location>
        <begin position="327"/>
        <end position="346"/>
    </location>
</feature>
<keyword evidence="4 5" id="KW-0472">Membrane</keyword>
<keyword evidence="3 5" id="KW-1133">Transmembrane helix</keyword>
<feature type="transmembrane region" description="Helical" evidence="5">
    <location>
        <begin position="301"/>
        <end position="321"/>
    </location>
</feature>
<sequence>MHNLPRLLLKGFHRLFDLIHKKFFIFLILSYLLAALFPETGLKLRDITLFHWNLLGVREEITFPIFQLFILLFNGGFGVKIREFITQLSKPLPLILGVFFNLIVPCLFVSLYWFISSLWHNPKERYDLFVGLILIIAMPIAGSTIGWSQNSNANIPLSLGLVFFSTLLSPLLTPMIFQAAKVLGGTYKPELFGHISHQINSQFLILDIVIPSFLGMFARLISGNVLYEKVIRIIKPLNEINLLVLIYSNAATALPFIIHKPDTDFFLLIGIVVFLLCLIRFHAGQWIGALFHFGEPTKRSLIYALGMNNNGMGLVLSNAVVGNQPSIILPIILYNLFQQILAAAFYSSWTKKDNLLGASTEGPAIIKGKQLTQKFKNCSSVNPP</sequence>
<gene>
    <name evidence="6" type="ORF">kam1_1792</name>
</gene>
<dbReference type="AlphaFoldDB" id="A0A516TP36"/>
<feature type="transmembrane region" description="Helical" evidence="5">
    <location>
        <begin position="199"/>
        <end position="221"/>
    </location>
</feature>
<protein>
    <submittedName>
        <fullName evidence="6">BASS family bile acid:Na+ symporter</fullName>
    </submittedName>
</protein>
<feature type="transmembrane region" description="Helical" evidence="5">
    <location>
        <begin position="265"/>
        <end position="281"/>
    </location>
</feature>
<dbReference type="InterPro" id="IPR004710">
    <property type="entry name" value="Bilac:Na_transpt"/>
</dbReference>
<dbReference type="InterPro" id="IPR002657">
    <property type="entry name" value="BilAc:Na_symport/Acr3"/>
</dbReference>
<feature type="transmembrane region" description="Helical" evidence="5">
    <location>
        <begin position="128"/>
        <end position="147"/>
    </location>
</feature>
<feature type="transmembrane region" description="Helical" evidence="5">
    <location>
        <begin position="61"/>
        <end position="79"/>
    </location>
</feature>
<proteinExistence type="predicted"/>
<dbReference type="Gene3D" id="1.20.1530.20">
    <property type="match status" value="1"/>
</dbReference>
<keyword evidence="2 5" id="KW-0812">Transmembrane</keyword>
<comment type="subcellular location">
    <subcellularLocation>
        <location evidence="1">Membrane</location>
        <topology evidence="1">Multi-pass membrane protein</topology>
    </subcellularLocation>
</comment>